<comment type="caution">
    <text evidence="2">The sequence shown here is derived from an EMBL/GenBank/DDBJ whole genome shotgun (WGS) entry which is preliminary data.</text>
</comment>
<evidence type="ECO:0000259" key="1">
    <source>
        <dbReference type="Pfam" id="PF07929"/>
    </source>
</evidence>
<gene>
    <name evidence="2" type="ORF">NUW87_09440</name>
</gene>
<accession>A0A9Q4NSX7</accession>
<sequence length="446" mass="48797">MTVSVLMFVEGTSPEISRCVNVEETMTLGELSQIIDASLGFTGAATHLYVSQEGAQRSVYTAAPGPGEHQEDELTVAEMRPMTYVYDPAANWNIHVEVLGPSNIEGPTPMLIDAAGPDVVEACSGPELMTTFRHQARLLAAGIEPDLETITLMFSYLPVMPPERMLDRMTQADPVSVATRIGNVAEEMFFDEVAAADEGTDGPGLAQHFDDFLQSRPDLLQIIDMDPHPERNPTMINAVTEFFGEMLGGPDGVEVPDVPSMPGPPAVQSVPGVPGFPGFGPDSFDDLPDLTDVFAELMRIFSPGVPYEHGGMPASFAVEVRDLTELPFPNTVADLLLDARLLKKRGGELTPTKAGLAFLNHDNPIPKAADNIRLGFEKLMGEEIWRSIVEWVVDDEPLNPEAESWLFWLEAFGILRETAPAQIFCTEQGLQLLEMHYDHYTSGRRS</sequence>
<dbReference type="Proteomes" id="UP001071110">
    <property type="component" value="Unassembled WGS sequence"/>
</dbReference>
<dbReference type="Gene3D" id="3.10.290.30">
    <property type="entry name" value="MM3350-like"/>
    <property type="match status" value="1"/>
</dbReference>
<feature type="domain" description="Plasmid pRiA4b Orf3-like" evidence="1">
    <location>
        <begin position="9"/>
        <end position="127"/>
    </location>
</feature>
<keyword evidence="3" id="KW-1185">Reference proteome</keyword>
<name>A0A9Q4NSX7_9CORY</name>
<reference evidence="2" key="1">
    <citation type="submission" date="2022-08" db="EMBL/GenBank/DDBJ databases">
        <title>Corynebacterium sp. nov., isolated from clinical breast specimens.</title>
        <authorList>
            <person name="Zhang T."/>
        </authorList>
    </citation>
    <scope>NUCLEOTIDE SEQUENCE</scope>
    <source>
        <strain evidence="2">CCUG 57942</strain>
    </source>
</reference>
<protein>
    <submittedName>
        <fullName evidence="2">Plasmid pRiA4b ORF-3 family protein</fullName>
    </submittedName>
</protein>
<evidence type="ECO:0000313" key="2">
    <source>
        <dbReference type="EMBL" id="MCZ2221592.1"/>
    </source>
</evidence>
<dbReference type="InterPro" id="IPR012912">
    <property type="entry name" value="Plasmid_pRiA4b_Orf3-like"/>
</dbReference>
<organism evidence="2 3">
    <name type="scientific">Corynebacterium pilbarense</name>
    <dbReference type="NCBI Taxonomy" id="1288393"/>
    <lineage>
        <taxon>Bacteria</taxon>
        <taxon>Bacillati</taxon>
        <taxon>Actinomycetota</taxon>
        <taxon>Actinomycetes</taxon>
        <taxon>Mycobacteriales</taxon>
        <taxon>Corynebacteriaceae</taxon>
        <taxon>Corynebacterium</taxon>
    </lineage>
</organism>
<dbReference type="AlphaFoldDB" id="A0A9Q4NSX7"/>
<evidence type="ECO:0000313" key="3">
    <source>
        <dbReference type="Proteomes" id="UP001071110"/>
    </source>
</evidence>
<dbReference type="SUPFAM" id="SSF159941">
    <property type="entry name" value="MM3350-like"/>
    <property type="match status" value="1"/>
</dbReference>
<dbReference type="InterPro" id="IPR024047">
    <property type="entry name" value="MM3350-like_sf"/>
</dbReference>
<dbReference type="RefSeq" id="WP_051106182.1">
    <property type="nucleotide sequence ID" value="NZ_BAABDP010000019.1"/>
</dbReference>
<proteinExistence type="predicted"/>
<dbReference type="Pfam" id="PF07929">
    <property type="entry name" value="PRiA4_ORF3"/>
    <property type="match status" value="1"/>
</dbReference>
<dbReference type="EMBL" id="JANRML010000013">
    <property type="protein sequence ID" value="MCZ2221592.1"/>
    <property type="molecule type" value="Genomic_DNA"/>
</dbReference>